<evidence type="ECO:0000313" key="2">
    <source>
        <dbReference type="EMBL" id="QNK02226.1"/>
    </source>
</evidence>
<feature type="chain" id="PRO_5028916932" evidence="1">
    <location>
        <begin position="28"/>
        <end position="191"/>
    </location>
</feature>
<name>A0A7G8Q618_9GAMM</name>
<dbReference type="KEGG" id="dtl:H8F01_03420"/>
<proteinExistence type="predicted"/>
<reference evidence="2 3" key="1">
    <citation type="submission" date="2020-08" db="EMBL/GenBank/DDBJ databases">
        <title>Dyella sp. G9 isolated from forest soil.</title>
        <authorList>
            <person name="Fu J."/>
            <person name="Qiu L."/>
        </authorList>
    </citation>
    <scope>NUCLEOTIDE SEQUENCE [LARGE SCALE GENOMIC DNA]</scope>
    <source>
        <strain evidence="2 3">G9</strain>
    </source>
</reference>
<dbReference type="RefSeq" id="WP_187057683.1">
    <property type="nucleotide sequence ID" value="NZ_CP060412.1"/>
</dbReference>
<keyword evidence="1" id="KW-0732">Signal</keyword>
<dbReference type="AlphaFoldDB" id="A0A7G8Q618"/>
<feature type="signal peptide" evidence="1">
    <location>
        <begin position="1"/>
        <end position="27"/>
    </location>
</feature>
<dbReference type="EMBL" id="CP060412">
    <property type="protein sequence ID" value="QNK02226.1"/>
    <property type="molecule type" value="Genomic_DNA"/>
</dbReference>
<gene>
    <name evidence="2" type="ORF">H8F01_03420</name>
</gene>
<protein>
    <submittedName>
        <fullName evidence="2">Uncharacterized protein</fullName>
    </submittedName>
</protein>
<keyword evidence="3" id="KW-1185">Reference proteome</keyword>
<evidence type="ECO:0000256" key="1">
    <source>
        <dbReference type="SAM" id="SignalP"/>
    </source>
</evidence>
<sequence>MTMVLRTARLLALAPLAMMAWIRPVLADDAARDLPEGTYELLICSEACSIDAPEKALISGRMVLLPYTFSRAERELLDPRDDIVASQRDLSACYTLSLLPGRKFTGYANTRHPAVTGWSYQNQRVHLSLFRSPDAGYEVDMSLSDSLYTGTGMSWGAGAADPNDPHIDYVLARRTGPADISQCGLPASSSR</sequence>
<organism evidence="2 3">
    <name type="scientific">Dyella telluris</name>
    <dbReference type="NCBI Taxonomy" id="2763498"/>
    <lineage>
        <taxon>Bacteria</taxon>
        <taxon>Pseudomonadati</taxon>
        <taxon>Pseudomonadota</taxon>
        <taxon>Gammaproteobacteria</taxon>
        <taxon>Lysobacterales</taxon>
        <taxon>Rhodanobacteraceae</taxon>
        <taxon>Dyella</taxon>
    </lineage>
</organism>
<accession>A0A7G8Q618</accession>
<dbReference type="Proteomes" id="UP000515873">
    <property type="component" value="Chromosome"/>
</dbReference>
<evidence type="ECO:0000313" key="3">
    <source>
        <dbReference type="Proteomes" id="UP000515873"/>
    </source>
</evidence>